<dbReference type="SUPFAM" id="SSF53098">
    <property type="entry name" value="Ribonuclease H-like"/>
    <property type="match status" value="1"/>
</dbReference>
<name>A0A6J2YQF0_SITOR</name>
<feature type="region of interest" description="Disordered" evidence="1">
    <location>
        <begin position="96"/>
        <end position="115"/>
    </location>
</feature>
<dbReference type="SUPFAM" id="SSF56672">
    <property type="entry name" value="DNA/RNA polymerases"/>
    <property type="match status" value="1"/>
</dbReference>
<evidence type="ECO:0000313" key="4">
    <source>
        <dbReference type="RefSeq" id="XP_030765020.1"/>
    </source>
</evidence>
<dbReference type="Pfam" id="PF05380">
    <property type="entry name" value="Peptidase_A17"/>
    <property type="match status" value="1"/>
</dbReference>
<accession>A0A6J2YQF0</accession>
<dbReference type="InterPro" id="IPR036397">
    <property type="entry name" value="RNaseH_sf"/>
</dbReference>
<dbReference type="GO" id="GO:0008270">
    <property type="term" value="F:zinc ion binding"/>
    <property type="evidence" value="ECO:0007669"/>
    <property type="project" value="InterPro"/>
</dbReference>
<dbReference type="InterPro" id="IPR008042">
    <property type="entry name" value="Retrotrans_Pao"/>
</dbReference>
<feature type="region of interest" description="Disordered" evidence="1">
    <location>
        <begin position="1731"/>
        <end position="1762"/>
    </location>
</feature>
<evidence type="ECO:0000313" key="3">
    <source>
        <dbReference type="Proteomes" id="UP000504635"/>
    </source>
</evidence>
<dbReference type="SMART" id="SM00343">
    <property type="entry name" value="ZnF_C2HC"/>
    <property type="match status" value="2"/>
</dbReference>
<evidence type="ECO:0000256" key="1">
    <source>
        <dbReference type="SAM" id="MobiDB-lite"/>
    </source>
</evidence>
<dbReference type="PANTHER" id="PTHR47331">
    <property type="entry name" value="PHD-TYPE DOMAIN-CONTAINING PROTEIN"/>
    <property type="match status" value="1"/>
</dbReference>
<dbReference type="Gene3D" id="3.10.10.10">
    <property type="entry name" value="HIV Type 1 Reverse Transcriptase, subunit A, domain 1"/>
    <property type="match status" value="1"/>
</dbReference>
<feature type="compositionally biased region" description="Low complexity" evidence="1">
    <location>
        <begin position="326"/>
        <end position="342"/>
    </location>
</feature>
<dbReference type="InterPro" id="IPR005312">
    <property type="entry name" value="DUF1759"/>
</dbReference>
<organism evidence="3 4">
    <name type="scientific">Sitophilus oryzae</name>
    <name type="common">Rice weevil</name>
    <name type="synonym">Curculio oryzae</name>
    <dbReference type="NCBI Taxonomy" id="7048"/>
    <lineage>
        <taxon>Eukaryota</taxon>
        <taxon>Metazoa</taxon>
        <taxon>Ecdysozoa</taxon>
        <taxon>Arthropoda</taxon>
        <taxon>Hexapoda</taxon>
        <taxon>Insecta</taxon>
        <taxon>Pterygota</taxon>
        <taxon>Neoptera</taxon>
        <taxon>Endopterygota</taxon>
        <taxon>Coleoptera</taxon>
        <taxon>Polyphaga</taxon>
        <taxon>Cucujiformia</taxon>
        <taxon>Curculionidae</taxon>
        <taxon>Dryophthorinae</taxon>
        <taxon>Sitophilus</taxon>
    </lineage>
</organism>
<sequence>MEVKKKYRGALRSSFTKCANDLELLLKAENVDFQAVNVCWEMLCGKNESLEVANNEICSSLMENPETTEAELTADMDSTDVYKKRFVDLKLRHHSLQQSEGTTSQEEEGADAGDQVSVVGSNVSNQAGRRKFKLPIIELTKFDGNIREWLPFWGQFSKIDSDSDIDNNDKVLYLIQSTVPGSRARQLVESFPAIGENYEKVVNALKSRFGRDDLQIEVYVREMLGLIINNAVSKSKMDLSSLYDRIETQLRALETLGVASDKCSAMLFPLIESCLPSELLRVWQRSQVNLPANPSMETRLESLMQFLRGEVENEQRIILATQGLGLSSASGKDSSNAKNSKSSETRLPTAAGLMNCDVTKCIFCDGAHASESCFKAQKFSIDQKKTVCKEKKVCFRCLKFGHLSTRCRSRLRCIVCGRAHLALMCPDISVNKLSSNGSVNPDRDDKKAKDTAEQTLTNNGNCLVFLQTLRVTARSENGSREIRALIDTGSQRSYLLKSTITQLGYTAKREELVAHGLFGGVVTQVPHKCYDIRLRHENYACKFEVLDQQVICTSVPAIGCGPWITELEELNIEIHGTQDSSPIELLIGADVVGRLYTGKRRVLKCGLVAIETLLGWTLLGKVNDVKAAEDKSCSSLAATSLSLLLNDTYLTNLWELDTLGITEPSERKSREERAAAAIQFFKETVTLNAEGRYEVRLPWIEGHRPLPSNRKIAERRLQSTLKKLKKDNLVESYGAIFQEWLSEGIIEPIHIDSGVSENGHYLPHRPVIKEDSTTKIRPVFDASAREIDSPSLNHCLEKGENLIELIPALLLRFRENSIGVVSDIRKAFLQIGINERDRDFLKFLWVDSEENLIVFRHRRVVFGVNSSPFLLGATIEHHLANCLENVQNGNTKYSLDTIKKLERGFYVDNCVVSVPDKTSLLRFIQEATEAMREANFELRGWEFSDENNDETAMVPLLGLNWYLARDVIKISDGCLRSSSKFDEMVISKRLILSMAQKVFDVIGFTCPTTLVPKLLLQKLWEKKLTWDETVDADTERLFREWFRGLPHLKEIEIPRWMGTGTEEVEHLSLHIFCDASKVAFSAVVFFRVVRNSTVTVHIVAAKSRVAPVRKLTIPRLELLAAVIGARLYENVRKNLQSDAESYFWTDSSTVLSWIQRQEEWGTFVCNRVSEVRSLTSSNSWRHVPGDLNPADLPSRGCSPKQLVESKWWEGPRWLYYEPNLWPNQQIECDEAEVAQERRKKLIALVNNDNDFWHLSYFSSFLRIVRMMSWILRFIHNSRKPVQRATGDLTVEEIERGEKLIFEIIQSQSFSGVDDVKIKHLDPFFDEHKIIRLRTKISNREDSVDFRFPIVLPCRHPVTEKLILKEHFDSSHVGIQGVMSKLREKYWVLGGRRAIRSALSKCFICKRFNSKSIRVNVPPLPLDRVRDASVFEVIGIDMAGPLYLKDGLKIWICIFTCAIYRAVHLELVTSMSTHSFIQALRRFVARRGRPKTIFSDNGTNFVGAENLLSQLNWQEVMKFSVNERIVWRFNPPSAPWWGGFWERLISILKQLLRKVLGRTSLNYEDLLTVVCDAETVINSRPLTYVSSDPHELIALTPAMFLVDHHEHGLPDYDVVDRSSVCRKLRYKQKLRDDLRRRFRNEYLGQLRMFYEGKPRGSLKLGDVVLIGNDQDKRMDWPLARVVDLIPSKDKQVRLVRLVTSKGQLLRPVQRLYPLECVDSAVQGDGVEDVIEPSEDAVEPPQESHLPGLLPTDESASAGVSVESRVPVKVTRSGRISKPPFRFSV</sequence>
<dbReference type="Pfam" id="PF18701">
    <property type="entry name" value="DUF5641"/>
    <property type="match status" value="1"/>
</dbReference>
<feature type="domain" description="Integrase catalytic" evidence="2">
    <location>
        <begin position="1416"/>
        <end position="1604"/>
    </location>
</feature>
<protein>
    <submittedName>
        <fullName evidence="4">Uncharacterized protein LOC115889210</fullName>
    </submittedName>
</protein>
<dbReference type="OrthoDB" id="8061640at2759"/>
<dbReference type="InterPro" id="IPR001584">
    <property type="entry name" value="Integrase_cat-core"/>
</dbReference>
<dbReference type="KEGG" id="soy:115889210"/>
<dbReference type="PANTHER" id="PTHR47331:SF1">
    <property type="entry name" value="GAG-LIKE PROTEIN"/>
    <property type="match status" value="1"/>
</dbReference>
<dbReference type="GO" id="GO:0015074">
    <property type="term" value="P:DNA integration"/>
    <property type="evidence" value="ECO:0007669"/>
    <property type="project" value="InterPro"/>
</dbReference>
<dbReference type="GeneID" id="115889210"/>
<dbReference type="InterPro" id="IPR012337">
    <property type="entry name" value="RNaseH-like_sf"/>
</dbReference>
<dbReference type="InterPro" id="IPR043502">
    <property type="entry name" value="DNA/RNA_pol_sf"/>
</dbReference>
<dbReference type="Proteomes" id="UP000504635">
    <property type="component" value="Unplaced"/>
</dbReference>
<dbReference type="InterPro" id="IPR040676">
    <property type="entry name" value="DUF5641"/>
</dbReference>
<proteinExistence type="predicted"/>
<dbReference type="Pfam" id="PF17921">
    <property type="entry name" value="Integrase_H2C2"/>
    <property type="match status" value="1"/>
</dbReference>
<keyword evidence="3" id="KW-1185">Reference proteome</keyword>
<dbReference type="Gene3D" id="2.40.70.10">
    <property type="entry name" value="Acid Proteases"/>
    <property type="match status" value="1"/>
</dbReference>
<dbReference type="InterPro" id="IPR043128">
    <property type="entry name" value="Rev_trsase/Diguanyl_cyclase"/>
</dbReference>
<dbReference type="InParanoid" id="A0A6J2YQF0"/>
<dbReference type="InterPro" id="IPR041588">
    <property type="entry name" value="Integrase_H2C2"/>
</dbReference>
<reference evidence="4" key="1">
    <citation type="submission" date="2025-08" db="UniProtKB">
        <authorList>
            <consortium name="RefSeq"/>
        </authorList>
    </citation>
    <scope>IDENTIFICATION</scope>
    <source>
        <tissue evidence="4">Gonads</tissue>
    </source>
</reference>
<dbReference type="Gene3D" id="3.30.420.10">
    <property type="entry name" value="Ribonuclease H-like superfamily/Ribonuclease H"/>
    <property type="match status" value="1"/>
</dbReference>
<dbReference type="Gene3D" id="3.30.70.270">
    <property type="match status" value="1"/>
</dbReference>
<dbReference type="RefSeq" id="XP_030765020.1">
    <property type="nucleotide sequence ID" value="XM_030909160.1"/>
</dbReference>
<dbReference type="InterPro" id="IPR001878">
    <property type="entry name" value="Znf_CCHC"/>
</dbReference>
<dbReference type="InterPro" id="IPR021109">
    <property type="entry name" value="Peptidase_aspartic_dom_sf"/>
</dbReference>
<dbReference type="Pfam" id="PF03564">
    <property type="entry name" value="DUF1759"/>
    <property type="match status" value="1"/>
</dbReference>
<dbReference type="GO" id="GO:0003676">
    <property type="term" value="F:nucleic acid binding"/>
    <property type="evidence" value="ECO:0007669"/>
    <property type="project" value="InterPro"/>
</dbReference>
<gene>
    <name evidence="4" type="primary">LOC115889210</name>
</gene>
<dbReference type="GO" id="GO:0071897">
    <property type="term" value="P:DNA biosynthetic process"/>
    <property type="evidence" value="ECO:0007669"/>
    <property type="project" value="UniProtKB-ARBA"/>
</dbReference>
<evidence type="ECO:0000259" key="2">
    <source>
        <dbReference type="PROSITE" id="PS50994"/>
    </source>
</evidence>
<dbReference type="GO" id="GO:0042575">
    <property type="term" value="C:DNA polymerase complex"/>
    <property type="evidence" value="ECO:0007669"/>
    <property type="project" value="UniProtKB-ARBA"/>
</dbReference>
<dbReference type="PROSITE" id="PS50994">
    <property type="entry name" value="INTEGRASE"/>
    <property type="match status" value="1"/>
</dbReference>
<feature type="region of interest" description="Disordered" evidence="1">
    <location>
        <begin position="326"/>
        <end position="345"/>
    </location>
</feature>